<feature type="region of interest" description="Disordered" evidence="1">
    <location>
        <begin position="14"/>
        <end position="36"/>
    </location>
</feature>
<gene>
    <name evidence="2" type="ORF">PoB_002065300</name>
</gene>
<organism evidence="2 3">
    <name type="scientific">Plakobranchus ocellatus</name>
    <dbReference type="NCBI Taxonomy" id="259542"/>
    <lineage>
        <taxon>Eukaryota</taxon>
        <taxon>Metazoa</taxon>
        <taxon>Spiralia</taxon>
        <taxon>Lophotrochozoa</taxon>
        <taxon>Mollusca</taxon>
        <taxon>Gastropoda</taxon>
        <taxon>Heterobranchia</taxon>
        <taxon>Euthyneura</taxon>
        <taxon>Panpulmonata</taxon>
        <taxon>Sacoglossa</taxon>
        <taxon>Placobranchoidea</taxon>
        <taxon>Plakobranchidae</taxon>
        <taxon>Plakobranchus</taxon>
    </lineage>
</organism>
<evidence type="ECO:0000256" key="1">
    <source>
        <dbReference type="SAM" id="MobiDB-lite"/>
    </source>
</evidence>
<dbReference type="AlphaFoldDB" id="A0AAV3ZI48"/>
<reference evidence="2 3" key="1">
    <citation type="journal article" date="2021" name="Elife">
        <title>Chloroplast acquisition without the gene transfer in kleptoplastic sea slugs, Plakobranchus ocellatus.</title>
        <authorList>
            <person name="Maeda T."/>
            <person name="Takahashi S."/>
            <person name="Yoshida T."/>
            <person name="Shimamura S."/>
            <person name="Takaki Y."/>
            <person name="Nagai Y."/>
            <person name="Toyoda A."/>
            <person name="Suzuki Y."/>
            <person name="Arimoto A."/>
            <person name="Ishii H."/>
            <person name="Satoh N."/>
            <person name="Nishiyama T."/>
            <person name="Hasebe M."/>
            <person name="Maruyama T."/>
            <person name="Minagawa J."/>
            <person name="Obokata J."/>
            <person name="Shigenobu S."/>
        </authorList>
    </citation>
    <scope>NUCLEOTIDE SEQUENCE [LARGE SCALE GENOMIC DNA]</scope>
</reference>
<evidence type="ECO:0000313" key="3">
    <source>
        <dbReference type="Proteomes" id="UP000735302"/>
    </source>
</evidence>
<proteinExistence type="predicted"/>
<accession>A0AAV3ZI48</accession>
<keyword evidence="3" id="KW-1185">Reference proteome</keyword>
<protein>
    <submittedName>
        <fullName evidence="2">Uncharacterized protein</fullName>
    </submittedName>
</protein>
<evidence type="ECO:0000313" key="2">
    <source>
        <dbReference type="EMBL" id="GFN94147.1"/>
    </source>
</evidence>
<name>A0AAV3ZI48_9GAST</name>
<sequence length="87" mass="10027">MLMSDSHYCRAVTTSTPRTHLSPYTGRTSRQTRRPHCGGGPFYFQHGELRWIEVGEADRIAQERKWGEEAKLGGEKVMSPMYRREAV</sequence>
<dbReference type="EMBL" id="BLXT01002413">
    <property type="protein sequence ID" value="GFN94147.1"/>
    <property type="molecule type" value="Genomic_DNA"/>
</dbReference>
<dbReference type="Proteomes" id="UP000735302">
    <property type="component" value="Unassembled WGS sequence"/>
</dbReference>
<comment type="caution">
    <text evidence="2">The sequence shown here is derived from an EMBL/GenBank/DDBJ whole genome shotgun (WGS) entry which is preliminary data.</text>
</comment>